<name>A0ABS5QDT4_9PROT</name>
<dbReference type="Pfam" id="PF06742">
    <property type="entry name" value="DUF1214"/>
    <property type="match status" value="1"/>
</dbReference>
<dbReference type="InterPro" id="IPR037049">
    <property type="entry name" value="DUF1214_C_sf"/>
</dbReference>
<evidence type="ECO:0000313" key="4">
    <source>
        <dbReference type="Proteomes" id="UP000766336"/>
    </source>
</evidence>
<dbReference type="SUPFAM" id="SSF160935">
    <property type="entry name" value="VPA0735-like"/>
    <property type="match status" value="1"/>
</dbReference>
<dbReference type="InterPro" id="IPR037050">
    <property type="entry name" value="DUF1254_sf"/>
</dbReference>
<dbReference type="InterPro" id="IPR010621">
    <property type="entry name" value="DUF1214"/>
</dbReference>
<evidence type="ECO:0000313" key="3">
    <source>
        <dbReference type="EMBL" id="MBS7811859.1"/>
    </source>
</evidence>
<dbReference type="Pfam" id="PF06863">
    <property type="entry name" value="DUF1254"/>
    <property type="match status" value="1"/>
</dbReference>
<comment type="caution">
    <text evidence="3">The sequence shown here is derived from an EMBL/GenBank/DDBJ whole genome shotgun (WGS) entry which is preliminary data.</text>
</comment>
<dbReference type="Proteomes" id="UP000766336">
    <property type="component" value="Unassembled WGS sequence"/>
</dbReference>
<evidence type="ECO:0000259" key="2">
    <source>
        <dbReference type="Pfam" id="PF06863"/>
    </source>
</evidence>
<dbReference type="PANTHER" id="PTHR36509">
    <property type="entry name" value="BLL3101 PROTEIN"/>
    <property type="match status" value="1"/>
</dbReference>
<dbReference type="RefSeq" id="WP_213670506.1">
    <property type="nucleotide sequence ID" value="NZ_JAHCDA010000002.1"/>
</dbReference>
<dbReference type="PANTHER" id="PTHR36509:SF2">
    <property type="entry name" value="BLL3101 PROTEIN"/>
    <property type="match status" value="1"/>
</dbReference>
<gene>
    <name evidence="3" type="ORF">KHU32_12995</name>
</gene>
<dbReference type="EMBL" id="JAHCDA010000002">
    <property type="protein sequence ID" value="MBS7811859.1"/>
    <property type="molecule type" value="Genomic_DNA"/>
</dbReference>
<feature type="domain" description="DUF1214" evidence="1">
    <location>
        <begin position="336"/>
        <end position="445"/>
    </location>
</feature>
<dbReference type="Gene3D" id="2.60.120.600">
    <property type="entry name" value="Domain of unknown function DUF1214, C-terminal domain"/>
    <property type="match status" value="1"/>
</dbReference>
<sequence>MNTRILGTDLPRRALMGTAGGLALARPVFAQEDATAIAKDAWIYAYAMLMSYGTMYRQTVDRNAPEYVGGFNTFRHYAQFFTSANHDVVTPNNDTPYSWAWLDLRAEPMVLSVPAVEADRYYVCHYFDLFTHNFAIFGTRTTGREAGNFLFAGPGWNGTVPPGIRQVFRPETQIIGTVTRTALHRPDDIPALRAIQAGYRLQPLSAFTGTAAPPPAPAVDWLPWDERRALGPDFVSYLNLLLRFYPDIHPSETALFQRFARIGIGGGRPFDLAALPEPQREAVTQGAAQGAAALRQAISTTTSSLGLFGTREDLGNDYMKRAVAAAMGLYGLSKEEAVYVGDDKDGDHRPLDGAQRYTLRFERENLPPASIFWSATVYGMPDRFLVANPINRYSLGDRSGLKAGPDGSVTIYLQASSPGPEREANWLPVPASGGFNVVLRMYGPSTAVQTGQWHMPPITRAG</sequence>
<dbReference type="InterPro" id="IPR010679">
    <property type="entry name" value="DUF1254"/>
</dbReference>
<proteinExistence type="predicted"/>
<protein>
    <submittedName>
        <fullName evidence="3">DUF1254 domain-containing protein</fullName>
    </submittedName>
</protein>
<accession>A0ABS5QDT4</accession>
<dbReference type="Gene3D" id="2.60.40.1610">
    <property type="entry name" value="Domain of unknown function DUF1254"/>
    <property type="match status" value="1"/>
</dbReference>
<reference evidence="3 4" key="1">
    <citation type="submission" date="2021-05" db="EMBL/GenBank/DDBJ databases">
        <title>Roseococcus sp. XZZS9, whole genome shotgun sequencing project.</title>
        <authorList>
            <person name="Zhao G."/>
            <person name="Shen L."/>
        </authorList>
    </citation>
    <scope>NUCLEOTIDE SEQUENCE [LARGE SCALE GENOMIC DNA]</scope>
    <source>
        <strain evidence="3 4">XZZS9</strain>
    </source>
</reference>
<feature type="domain" description="DUF1254" evidence="2">
    <location>
        <begin position="71"/>
        <end position="203"/>
    </location>
</feature>
<keyword evidence="4" id="KW-1185">Reference proteome</keyword>
<organism evidence="3 4">
    <name type="scientific">Roseococcus pinisoli</name>
    <dbReference type="NCBI Taxonomy" id="2835040"/>
    <lineage>
        <taxon>Bacteria</taxon>
        <taxon>Pseudomonadati</taxon>
        <taxon>Pseudomonadota</taxon>
        <taxon>Alphaproteobacteria</taxon>
        <taxon>Acetobacterales</taxon>
        <taxon>Roseomonadaceae</taxon>
        <taxon>Roseococcus</taxon>
    </lineage>
</organism>
<evidence type="ECO:0000259" key="1">
    <source>
        <dbReference type="Pfam" id="PF06742"/>
    </source>
</evidence>